<dbReference type="Proteomes" id="UP001255416">
    <property type="component" value="Unassembled WGS sequence"/>
</dbReference>
<organism evidence="1 2">
    <name type="scientific">Sedimentitalea todarodis</name>
    <dbReference type="NCBI Taxonomy" id="1631240"/>
    <lineage>
        <taxon>Bacteria</taxon>
        <taxon>Pseudomonadati</taxon>
        <taxon>Pseudomonadota</taxon>
        <taxon>Alphaproteobacteria</taxon>
        <taxon>Rhodobacterales</taxon>
        <taxon>Paracoccaceae</taxon>
        <taxon>Sedimentitalea</taxon>
    </lineage>
</organism>
<accession>A0ABU3VJG5</accession>
<evidence type="ECO:0000313" key="2">
    <source>
        <dbReference type="Proteomes" id="UP001255416"/>
    </source>
</evidence>
<sequence>MAGSGMLSFATIVYSKDYPLLELQARSMARFLDPAEVASISIIMNEVDEPALRRNLSDILPYYGPLASHVRIVGGDDILLPANIRTSPRALERAYVDYRYRIPAVRRQGWRGNNGYRMQQALKLASARCAGSDRIVLLDAKNVFLRPLSESDFFSSDGKGRIQFLKPELVFHRNWLSQSLLAFVVGCDVDDVSETTTFVTPYPVKREVLLGVLDEIDNRFGSVQALFASKRRPSEFMLINACCIKHHGGPEADFEKAHPVNIGLWPEYDEAKVRAELNRLKDPEALSLGVHNRVVSQLGAAHLDHLLEALEDRGICTKSQARDVFQRIGAVARRQ</sequence>
<evidence type="ECO:0000313" key="1">
    <source>
        <dbReference type="EMBL" id="MDU9006290.1"/>
    </source>
</evidence>
<name>A0ABU3VJG5_9RHOB</name>
<proteinExistence type="predicted"/>
<reference evidence="2" key="1">
    <citation type="submission" date="2023-05" db="EMBL/GenBank/DDBJ databases">
        <title>Sedimentitalea sp. nov. JM2-8.</title>
        <authorList>
            <person name="Huang J."/>
        </authorList>
    </citation>
    <scope>NUCLEOTIDE SEQUENCE [LARGE SCALE GENOMIC DNA]</scope>
    <source>
        <strain evidence="2">KHS03</strain>
    </source>
</reference>
<keyword evidence="2" id="KW-1185">Reference proteome</keyword>
<gene>
    <name evidence="1" type="ORF">QO231_20875</name>
</gene>
<comment type="caution">
    <text evidence="1">The sequence shown here is derived from an EMBL/GenBank/DDBJ whole genome shotgun (WGS) entry which is preliminary data.</text>
</comment>
<protein>
    <recommendedName>
        <fullName evidence="3">Glycosyl transferase family 2</fullName>
    </recommendedName>
</protein>
<evidence type="ECO:0008006" key="3">
    <source>
        <dbReference type="Google" id="ProtNLM"/>
    </source>
</evidence>
<dbReference type="EMBL" id="JASMWN010000022">
    <property type="protein sequence ID" value="MDU9006290.1"/>
    <property type="molecule type" value="Genomic_DNA"/>
</dbReference>